<dbReference type="Proteomes" id="UP001451303">
    <property type="component" value="Unassembled WGS sequence"/>
</dbReference>
<dbReference type="InterPro" id="IPR010730">
    <property type="entry name" value="HET"/>
</dbReference>
<protein>
    <submittedName>
        <fullName evidence="2">Heterokaryon incompatibility protein domain-containing protein</fullName>
    </submittedName>
</protein>
<dbReference type="PANTHER" id="PTHR24148">
    <property type="entry name" value="ANKYRIN REPEAT DOMAIN-CONTAINING PROTEIN 39 HOMOLOG-RELATED"/>
    <property type="match status" value="1"/>
</dbReference>
<sequence length="830" mass="91316">MDNNTSPSSLPPQHQELSYATIPLNTPATKIRLLELFPSVDFSSPLHCRLYNTPISSPAPFKALSYAWGSDDKTHLIYVDSFNVTSDNGNGNGNDVDAGADVSLASGLSAVDISSDDNGVETVDGGRAGADALNGEKCIIRITSSLDTCLRHLRAIHHRDHPSAILTLWIDQLCINQSDSDAKAVQVGLMSHIYSRAKQVLIWLGPAADESDEVMNALAELEREFESIGVSVSDYGRVFKLLKDIYTGVFDEGSGGEKRKAGIGAKEEKNIWKEIKGGIGAREDSGTTCGGDEIVDGCDAAAGNSGEVGCRVDLGGVGVGVANTEALDGAAMICATNKTDSSTGKSAMAVVKDGARKLGRQGLSEELQALFRTPMVYALVGRAGGVPLRRNCLCVCGTRPPVSYDILGLIATCAVYIAREYLLKGGYMTKRDSVSDLDSSFNADVAGYKVYSRDAIGVMGNLGAHSSYLYFNRHRRLKQIEYGEGGKDLFSLLTESYTTSRWSRESKLYRDRAYALLGLAVDADELEIKPDYSNETSTAQILTRVAKAIIRKTKREFPVELLSYSQFPTIILDDSSEQLPSWVPDWRSGLRYPIHYSHTKTDMFMACGPHRSVDMVPTITAGVLGLRGYLVDTIEEVGRTTPQVSTEPQLYESSEFFEKLDKLWMLSKQKNKPIYKTPARREEALWRVPIGDTVRDWQKDVTRKTRAKAGFALEYQKWRRTLEDEKKKATCSTERAFHELGADGGKYPHVAIKEMARRILYLTKDGYMGMGPSNMQPGDVVVVFPGARIPFVLRPTSEDNTFTYVGDAYCDGIMDGEITLREERRDFFLV</sequence>
<evidence type="ECO:0000259" key="1">
    <source>
        <dbReference type="Pfam" id="PF06985"/>
    </source>
</evidence>
<accession>A0ABR3CX97</accession>
<comment type="caution">
    <text evidence="2">The sequence shown here is derived from an EMBL/GenBank/DDBJ whole genome shotgun (WGS) entry which is preliminary data.</text>
</comment>
<feature type="domain" description="Heterokaryon incompatibility" evidence="1">
    <location>
        <begin position="61"/>
        <end position="225"/>
    </location>
</feature>
<dbReference type="Pfam" id="PF06985">
    <property type="entry name" value="HET"/>
    <property type="match status" value="1"/>
</dbReference>
<proteinExistence type="predicted"/>
<dbReference type="PANTHER" id="PTHR24148:SF73">
    <property type="entry name" value="HET DOMAIN PROTEIN (AFU_ORTHOLOGUE AFUA_8G01020)"/>
    <property type="match status" value="1"/>
</dbReference>
<dbReference type="InterPro" id="IPR052895">
    <property type="entry name" value="HetReg/Transcr_Mod"/>
</dbReference>
<organism evidence="2 3">
    <name type="scientific">Neurospora intermedia</name>
    <dbReference type="NCBI Taxonomy" id="5142"/>
    <lineage>
        <taxon>Eukaryota</taxon>
        <taxon>Fungi</taxon>
        <taxon>Dikarya</taxon>
        <taxon>Ascomycota</taxon>
        <taxon>Pezizomycotina</taxon>
        <taxon>Sordariomycetes</taxon>
        <taxon>Sordariomycetidae</taxon>
        <taxon>Sordariales</taxon>
        <taxon>Sordariaceae</taxon>
        <taxon>Neurospora</taxon>
    </lineage>
</organism>
<evidence type="ECO:0000313" key="3">
    <source>
        <dbReference type="Proteomes" id="UP001451303"/>
    </source>
</evidence>
<dbReference type="Pfam" id="PF26639">
    <property type="entry name" value="Het-6_barrel"/>
    <property type="match status" value="1"/>
</dbReference>
<evidence type="ECO:0000313" key="2">
    <source>
        <dbReference type="EMBL" id="KAL0465055.1"/>
    </source>
</evidence>
<keyword evidence="3" id="KW-1185">Reference proteome</keyword>
<name>A0ABR3CX97_NEUIN</name>
<dbReference type="EMBL" id="JAVLET010000019">
    <property type="protein sequence ID" value="KAL0465055.1"/>
    <property type="molecule type" value="Genomic_DNA"/>
</dbReference>
<reference evidence="2 3" key="1">
    <citation type="submission" date="2023-09" db="EMBL/GenBank/DDBJ databases">
        <title>Multi-omics analysis of a traditional fermented food reveals byproduct-associated fungal strains for waste-to-food upcycling.</title>
        <authorList>
            <consortium name="Lawrence Berkeley National Laboratory"/>
            <person name="Rekdal V.M."/>
            <person name="Villalobos-Escobedo J.M."/>
            <person name="Rodriguez-Valeron N."/>
            <person name="Garcia M.O."/>
            <person name="Vasquez D.P."/>
            <person name="Damayanti I."/>
            <person name="Sorensen P.M."/>
            <person name="Baidoo E.E."/>
            <person name="De Carvalho A.C."/>
            <person name="Riley R."/>
            <person name="Lipzen A."/>
            <person name="He G."/>
            <person name="Yan M."/>
            <person name="Haridas S."/>
            <person name="Daum C."/>
            <person name="Yoshinaga Y."/>
            <person name="Ng V."/>
            <person name="Grigoriev I.V."/>
            <person name="Munk R."/>
            <person name="Nuraida L."/>
            <person name="Wijaya C.H."/>
            <person name="Morales P.-C."/>
            <person name="Keasling J.D."/>
        </authorList>
    </citation>
    <scope>NUCLEOTIDE SEQUENCE [LARGE SCALE GENOMIC DNA]</scope>
    <source>
        <strain evidence="2 3">FGSC 2613</strain>
    </source>
</reference>
<gene>
    <name evidence="2" type="ORF">QR685DRAFT_539218</name>
</gene>